<comment type="caution">
    <text evidence="2">The sequence shown here is derived from an EMBL/GenBank/DDBJ whole genome shotgun (WGS) entry which is preliminary data.</text>
</comment>
<proteinExistence type="predicted"/>
<reference evidence="2 3" key="1">
    <citation type="journal article" name="Sci. Rep.">
        <title>Genome-scale phylogenetic analyses confirm Olpidium as the closest living zoosporic fungus to the non-flagellated, terrestrial fungi.</title>
        <authorList>
            <person name="Chang Y."/>
            <person name="Rochon D."/>
            <person name="Sekimoto S."/>
            <person name="Wang Y."/>
            <person name="Chovatia M."/>
            <person name="Sandor L."/>
            <person name="Salamov A."/>
            <person name="Grigoriev I.V."/>
            <person name="Stajich J.E."/>
            <person name="Spatafora J.W."/>
        </authorList>
    </citation>
    <scope>NUCLEOTIDE SEQUENCE [LARGE SCALE GENOMIC DNA]</scope>
    <source>
        <strain evidence="2">S191</strain>
    </source>
</reference>
<dbReference type="AlphaFoldDB" id="A0A8H8DK42"/>
<dbReference type="OrthoDB" id="10258141at2759"/>
<organism evidence="2 3">
    <name type="scientific">Olpidium bornovanus</name>
    <dbReference type="NCBI Taxonomy" id="278681"/>
    <lineage>
        <taxon>Eukaryota</taxon>
        <taxon>Fungi</taxon>
        <taxon>Fungi incertae sedis</taxon>
        <taxon>Olpidiomycota</taxon>
        <taxon>Olpidiomycotina</taxon>
        <taxon>Olpidiomycetes</taxon>
        <taxon>Olpidiales</taxon>
        <taxon>Olpidiaceae</taxon>
        <taxon>Olpidium</taxon>
    </lineage>
</organism>
<dbReference type="Proteomes" id="UP000673691">
    <property type="component" value="Unassembled WGS sequence"/>
</dbReference>
<sequence>MSIFDSLRYLTTFLHDAHVAERHHLADMLTLGILIAHSSFSELAPPTYYTRLVDRGTPAAGPGTIRREHHPAFVPYDDGRIRVHVHAGRAGEGAYARHDGHVSRCAAPDARTVPETLPQRNDQGPPADVSCGSKVRAWNRTRRG</sequence>
<protein>
    <submittedName>
        <fullName evidence="2">Uncharacterized protein</fullName>
    </submittedName>
</protein>
<keyword evidence="3" id="KW-1185">Reference proteome</keyword>
<evidence type="ECO:0000256" key="1">
    <source>
        <dbReference type="SAM" id="MobiDB-lite"/>
    </source>
</evidence>
<dbReference type="EMBL" id="JAEFCI010003882">
    <property type="protein sequence ID" value="KAG5461286.1"/>
    <property type="molecule type" value="Genomic_DNA"/>
</dbReference>
<gene>
    <name evidence="2" type="ORF">BJ554DRAFT_6539</name>
</gene>
<evidence type="ECO:0000313" key="2">
    <source>
        <dbReference type="EMBL" id="KAG5461286.1"/>
    </source>
</evidence>
<accession>A0A8H8DK42</accession>
<name>A0A8H8DK42_9FUNG</name>
<feature type="region of interest" description="Disordered" evidence="1">
    <location>
        <begin position="114"/>
        <end position="144"/>
    </location>
</feature>
<evidence type="ECO:0000313" key="3">
    <source>
        <dbReference type="Proteomes" id="UP000673691"/>
    </source>
</evidence>
<feature type="non-terminal residue" evidence="2">
    <location>
        <position position="144"/>
    </location>
</feature>